<proteinExistence type="predicted"/>
<sequence length="106" mass="11903">MFVFRVVDDIQPYDYHPEPCYQFRVIYTIPPLGLQCQKHFILDPTTIVKSLAEQGITTVNQLPEGQLDQLIAVISAEKNLSIIPTSAYEAKRALPEQALSEVENAA</sequence>
<organism evidence="1 2">
    <name type="scientific">Crucibulum laeve</name>
    <dbReference type="NCBI Taxonomy" id="68775"/>
    <lineage>
        <taxon>Eukaryota</taxon>
        <taxon>Fungi</taxon>
        <taxon>Dikarya</taxon>
        <taxon>Basidiomycota</taxon>
        <taxon>Agaricomycotina</taxon>
        <taxon>Agaricomycetes</taxon>
        <taxon>Agaricomycetidae</taxon>
        <taxon>Agaricales</taxon>
        <taxon>Agaricineae</taxon>
        <taxon>Nidulariaceae</taxon>
        <taxon>Crucibulum</taxon>
    </lineage>
</organism>
<keyword evidence="2" id="KW-1185">Reference proteome</keyword>
<dbReference type="EMBL" id="ML213622">
    <property type="protein sequence ID" value="TFK35324.1"/>
    <property type="molecule type" value="Genomic_DNA"/>
</dbReference>
<name>A0A5C3LQF7_9AGAR</name>
<dbReference type="Proteomes" id="UP000308652">
    <property type="component" value="Unassembled WGS sequence"/>
</dbReference>
<gene>
    <name evidence="1" type="ORF">BDQ12DRAFT_714754</name>
</gene>
<dbReference type="OrthoDB" id="2899474at2759"/>
<evidence type="ECO:0000313" key="2">
    <source>
        <dbReference type="Proteomes" id="UP000308652"/>
    </source>
</evidence>
<dbReference type="AlphaFoldDB" id="A0A5C3LQF7"/>
<accession>A0A5C3LQF7</accession>
<evidence type="ECO:0000313" key="1">
    <source>
        <dbReference type="EMBL" id="TFK35324.1"/>
    </source>
</evidence>
<reference evidence="1 2" key="1">
    <citation type="journal article" date="2019" name="Nat. Ecol. Evol.">
        <title>Megaphylogeny resolves global patterns of mushroom evolution.</title>
        <authorList>
            <person name="Varga T."/>
            <person name="Krizsan K."/>
            <person name="Foldi C."/>
            <person name="Dima B."/>
            <person name="Sanchez-Garcia M."/>
            <person name="Sanchez-Ramirez S."/>
            <person name="Szollosi G.J."/>
            <person name="Szarkandi J.G."/>
            <person name="Papp V."/>
            <person name="Albert L."/>
            <person name="Andreopoulos W."/>
            <person name="Angelini C."/>
            <person name="Antonin V."/>
            <person name="Barry K.W."/>
            <person name="Bougher N.L."/>
            <person name="Buchanan P."/>
            <person name="Buyck B."/>
            <person name="Bense V."/>
            <person name="Catcheside P."/>
            <person name="Chovatia M."/>
            <person name="Cooper J."/>
            <person name="Damon W."/>
            <person name="Desjardin D."/>
            <person name="Finy P."/>
            <person name="Geml J."/>
            <person name="Haridas S."/>
            <person name="Hughes K."/>
            <person name="Justo A."/>
            <person name="Karasinski D."/>
            <person name="Kautmanova I."/>
            <person name="Kiss B."/>
            <person name="Kocsube S."/>
            <person name="Kotiranta H."/>
            <person name="LaButti K.M."/>
            <person name="Lechner B.E."/>
            <person name="Liimatainen K."/>
            <person name="Lipzen A."/>
            <person name="Lukacs Z."/>
            <person name="Mihaltcheva S."/>
            <person name="Morgado L.N."/>
            <person name="Niskanen T."/>
            <person name="Noordeloos M.E."/>
            <person name="Ohm R.A."/>
            <person name="Ortiz-Santana B."/>
            <person name="Ovrebo C."/>
            <person name="Racz N."/>
            <person name="Riley R."/>
            <person name="Savchenko A."/>
            <person name="Shiryaev A."/>
            <person name="Soop K."/>
            <person name="Spirin V."/>
            <person name="Szebenyi C."/>
            <person name="Tomsovsky M."/>
            <person name="Tulloss R.E."/>
            <person name="Uehling J."/>
            <person name="Grigoriev I.V."/>
            <person name="Vagvolgyi C."/>
            <person name="Papp T."/>
            <person name="Martin F.M."/>
            <person name="Miettinen O."/>
            <person name="Hibbett D.S."/>
            <person name="Nagy L.G."/>
        </authorList>
    </citation>
    <scope>NUCLEOTIDE SEQUENCE [LARGE SCALE GENOMIC DNA]</scope>
    <source>
        <strain evidence="1 2">CBS 166.37</strain>
    </source>
</reference>
<protein>
    <submittedName>
        <fullName evidence="1">Uncharacterized protein</fullName>
    </submittedName>
</protein>